<dbReference type="Proteomes" id="UP000076962">
    <property type="component" value="Unassembled WGS sequence"/>
</dbReference>
<dbReference type="AlphaFoldDB" id="A0A176S4Y0"/>
<proteinExistence type="predicted"/>
<sequence length="57" mass="6612">MSSNLKILFLKQYLRQFKNRGSEVVSGMIARDGMKKFHFTYLPTFISVKCPVQGTIR</sequence>
<name>A0A176S4Y0_9GAMM</name>
<dbReference type="EMBL" id="LUTY01000514">
    <property type="protein sequence ID" value="OAD23162.1"/>
    <property type="molecule type" value="Genomic_DNA"/>
</dbReference>
<gene>
    <name evidence="1" type="ORF">THIOM_001011</name>
</gene>
<reference evidence="1 2" key="1">
    <citation type="submission" date="2016-05" db="EMBL/GenBank/DDBJ databases">
        <title>Single-cell genome of chain-forming Candidatus Thiomargarita nelsonii and comparison to other large sulfur-oxidizing bacteria.</title>
        <authorList>
            <person name="Winkel M."/>
            <person name="Salman V."/>
            <person name="Woyke T."/>
            <person name="Schulz-Vogt H."/>
            <person name="Richter M."/>
            <person name="Flood B."/>
            <person name="Bailey J."/>
            <person name="Amann R."/>
            <person name="Mussmann M."/>
        </authorList>
    </citation>
    <scope>NUCLEOTIDE SEQUENCE [LARGE SCALE GENOMIC DNA]</scope>
    <source>
        <strain evidence="1 2">THI036</strain>
    </source>
</reference>
<evidence type="ECO:0000313" key="2">
    <source>
        <dbReference type="Proteomes" id="UP000076962"/>
    </source>
</evidence>
<evidence type="ECO:0000313" key="1">
    <source>
        <dbReference type="EMBL" id="OAD23162.1"/>
    </source>
</evidence>
<comment type="caution">
    <text evidence="1">The sequence shown here is derived from an EMBL/GenBank/DDBJ whole genome shotgun (WGS) entry which is preliminary data.</text>
</comment>
<protein>
    <submittedName>
        <fullName evidence="1">Uncharacterized protein</fullName>
    </submittedName>
</protein>
<accession>A0A176S4Y0</accession>
<keyword evidence="2" id="KW-1185">Reference proteome</keyword>
<organism evidence="1 2">
    <name type="scientific">Candidatus Thiomargarita nelsonii</name>
    <dbReference type="NCBI Taxonomy" id="1003181"/>
    <lineage>
        <taxon>Bacteria</taxon>
        <taxon>Pseudomonadati</taxon>
        <taxon>Pseudomonadota</taxon>
        <taxon>Gammaproteobacteria</taxon>
        <taxon>Thiotrichales</taxon>
        <taxon>Thiotrichaceae</taxon>
        <taxon>Thiomargarita</taxon>
    </lineage>
</organism>